<dbReference type="InterPro" id="IPR018114">
    <property type="entry name" value="TRYPSIN_HIS"/>
</dbReference>
<protein>
    <submittedName>
        <fullName evidence="7">Coagulation factor X-like</fullName>
    </submittedName>
</protein>
<dbReference type="PRINTS" id="PR00722">
    <property type="entry name" value="CHYMOTRYPSIN"/>
</dbReference>
<dbReference type="PROSITE" id="PS51888">
    <property type="entry name" value="CLIP"/>
    <property type="match status" value="1"/>
</dbReference>
<evidence type="ECO:0000259" key="5">
    <source>
        <dbReference type="PROSITE" id="PS51888"/>
    </source>
</evidence>
<dbReference type="SMART" id="SM00020">
    <property type="entry name" value="Tryp_SPc"/>
    <property type="match status" value="2"/>
</dbReference>
<dbReference type="Gene3D" id="2.40.10.10">
    <property type="entry name" value="Trypsin-like serine proteases"/>
    <property type="match status" value="2"/>
</dbReference>
<keyword evidence="6" id="KW-1185">Reference proteome</keyword>
<dbReference type="CDD" id="cd00190">
    <property type="entry name" value="Tryp_SPc"/>
    <property type="match status" value="2"/>
</dbReference>
<feature type="domain" description="Peptidase S1" evidence="4">
    <location>
        <begin position="357"/>
        <end position="472"/>
    </location>
</feature>
<feature type="domain" description="Clip" evidence="5">
    <location>
        <begin position="199"/>
        <end position="243"/>
    </location>
</feature>
<dbReference type="GeneID" id="106474634"/>
<dbReference type="PROSITE" id="PS50240">
    <property type="entry name" value="TRYPSIN_DOM"/>
    <property type="match status" value="2"/>
</dbReference>
<dbReference type="PANTHER" id="PTHR24258">
    <property type="entry name" value="SERINE PROTEASE-RELATED"/>
    <property type="match status" value="1"/>
</dbReference>
<reference evidence="7" key="1">
    <citation type="submission" date="2025-08" db="UniProtKB">
        <authorList>
            <consortium name="RefSeq"/>
        </authorList>
    </citation>
    <scope>IDENTIFICATION</scope>
    <source>
        <tissue evidence="7">Muscle</tissue>
    </source>
</reference>
<name>A0ABM1TRZ8_LIMPO</name>
<proteinExistence type="predicted"/>
<organism evidence="6 7">
    <name type="scientific">Limulus polyphemus</name>
    <name type="common">Atlantic horseshoe crab</name>
    <dbReference type="NCBI Taxonomy" id="6850"/>
    <lineage>
        <taxon>Eukaryota</taxon>
        <taxon>Metazoa</taxon>
        <taxon>Ecdysozoa</taxon>
        <taxon>Arthropoda</taxon>
        <taxon>Chelicerata</taxon>
        <taxon>Merostomata</taxon>
        <taxon>Xiphosura</taxon>
        <taxon>Limulidae</taxon>
        <taxon>Limulus</taxon>
    </lineage>
</organism>
<evidence type="ECO:0000313" key="6">
    <source>
        <dbReference type="Proteomes" id="UP000694941"/>
    </source>
</evidence>
<dbReference type="InterPro" id="IPR043504">
    <property type="entry name" value="Peptidase_S1_PA_chymotrypsin"/>
</dbReference>
<evidence type="ECO:0000256" key="1">
    <source>
        <dbReference type="ARBA" id="ARBA00022729"/>
    </source>
</evidence>
<sequence>MRNVSQSNDTKNRLAKNESRFLISKPETAKKNNEKTVLRPTFNVVGGIPALVGAWPWMAAIFYNGGKRFLCAGFLIDERHVLTAAHCFINKMSASEYVVRLGHVVANKGSVHRVKAIRVHEQYKPRQYYHDIAVVRLKIGVEFTNKVSPVCLDNLEAGGVNRFDNVTATLLGWGSLTYGQIIRNYQTRNFQFQSEPRRSCRLDNGQRGRCVAINDCPSALVQLRNGVFPEVCYWTKVVPVVCCSQGNVHNSRQPHPTPGKAGNRLERIRPAVCGLRKKGIRISHRPIRKLSLVTAKNDSDTISSGYKIIGLLPPSIGLHNRKRRQALDETKSNHERLSRGSAVGGEPALKGAWPWMASILISGGNRFLCGGFLIDERHVVSAAHCFAGIRKRVSQYKIRLGQINVKEGRLRSVDAVKVHEGFRPRQYYNDIALLRLKNSVTFSDAVAPVCLPDPTLARQNLTGILTTLLGYGDLYFGRLGWTTHDTGRRKKMGGCWNCFIWLSMCRSKISRNIHARVLLHGLAGKEHWTASF</sequence>
<dbReference type="InterPro" id="IPR022700">
    <property type="entry name" value="CLIP"/>
</dbReference>
<gene>
    <name evidence="7" type="primary">LOC106474634</name>
</gene>
<evidence type="ECO:0000256" key="2">
    <source>
        <dbReference type="ARBA" id="ARBA00022820"/>
    </source>
</evidence>
<dbReference type="SUPFAM" id="SSF50494">
    <property type="entry name" value="Trypsin-like serine proteases"/>
    <property type="match status" value="2"/>
</dbReference>
<evidence type="ECO:0000256" key="3">
    <source>
        <dbReference type="ARBA" id="ARBA00023157"/>
    </source>
</evidence>
<evidence type="ECO:0000313" key="7">
    <source>
        <dbReference type="RefSeq" id="XP_022258654.1"/>
    </source>
</evidence>
<dbReference type="InterPro" id="IPR001254">
    <property type="entry name" value="Trypsin_dom"/>
</dbReference>
<dbReference type="SMART" id="SM00680">
    <property type="entry name" value="CLIP"/>
    <property type="match status" value="1"/>
</dbReference>
<dbReference type="RefSeq" id="XP_022258654.1">
    <property type="nucleotide sequence ID" value="XM_022402946.1"/>
</dbReference>
<dbReference type="InterPro" id="IPR009003">
    <property type="entry name" value="Peptidase_S1_PA"/>
</dbReference>
<keyword evidence="3" id="KW-1015">Disulfide bond</keyword>
<dbReference type="InterPro" id="IPR001314">
    <property type="entry name" value="Peptidase_S1A"/>
</dbReference>
<evidence type="ECO:0000259" key="4">
    <source>
        <dbReference type="PROSITE" id="PS50240"/>
    </source>
</evidence>
<feature type="domain" description="Peptidase S1" evidence="4">
    <location>
        <begin position="44"/>
        <end position="361"/>
    </location>
</feature>
<dbReference type="PANTHER" id="PTHR24258:SF140">
    <property type="entry name" value="BCDNA.GH08420-RELATED"/>
    <property type="match status" value="1"/>
</dbReference>
<accession>A0ABM1TRZ8</accession>
<keyword evidence="2" id="KW-0353">Hemolymph clotting</keyword>
<dbReference type="PROSITE" id="PS00134">
    <property type="entry name" value="TRYPSIN_HIS"/>
    <property type="match status" value="2"/>
</dbReference>
<dbReference type="Pfam" id="PF00089">
    <property type="entry name" value="Trypsin"/>
    <property type="match status" value="2"/>
</dbReference>
<keyword evidence="1" id="KW-0732">Signal</keyword>
<dbReference type="Proteomes" id="UP000694941">
    <property type="component" value="Unplaced"/>
</dbReference>